<dbReference type="EMBL" id="MK937606">
    <property type="protein sequence ID" value="QDH93132.1"/>
    <property type="molecule type" value="Genomic_DNA"/>
</dbReference>
<evidence type="ECO:0000313" key="2">
    <source>
        <dbReference type="Proteomes" id="UP000315956"/>
    </source>
</evidence>
<protein>
    <submittedName>
        <fullName evidence="1">Uncharacterized protein</fullName>
    </submittedName>
</protein>
<proteinExistence type="predicted"/>
<dbReference type="GeneID" id="80004838"/>
<evidence type="ECO:0000313" key="1">
    <source>
        <dbReference type="EMBL" id="QDH93132.1"/>
    </source>
</evidence>
<sequence length="138" mass="16217">MTAEQDARNAYDAFRIRVERLASEVTLGMRCRVIVGHDREHTPGRLYLQIECIRRDVITGEDGPGYSGKAYLSPHATDSELLQTMFGLYKGYWEHEARENFEWRGRRIYGPHMDARVLWENARRVDYRSASHEEDRAR</sequence>
<keyword evidence="2" id="KW-1185">Reference proteome</keyword>
<dbReference type="KEGG" id="vg:80004838"/>
<name>A0A514DHP8_9CAUD</name>
<reference evidence="1 2" key="1">
    <citation type="submission" date="2019-05" db="EMBL/GenBank/DDBJ databases">
        <authorList>
            <person name="Stoner T.H."/>
            <person name="Aull H.G."/>
            <person name="Divens A.M."/>
            <person name="Zack K."/>
            <person name="Garlena R.A."/>
            <person name="Russell D.A."/>
            <person name="Pope W.H."/>
            <person name="Jacobs-Sera D."/>
            <person name="Hatfull G.F."/>
        </authorList>
    </citation>
    <scope>NUCLEOTIDE SEQUENCE [LARGE SCALE GENOMIC DNA]</scope>
</reference>
<dbReference type="RefSeq" id="YP_010751175.1">
    <property type="nucleotide sequence ID" value="NC_073366.1"/>
</dbReference>
<dbReference type="Proteomes" id="UP000315956">
    <property type="component" value="Segment"/>
</dbReference>
<accession>A0A514DHP8</accession>
<organism evidence="1 2">
    <name type="scientific">Microbacterium phage Margaery</name>
    <dbReference type="NCBI Taxonomy" id="2591217"/>
    <lineage>
        <taxon>Viruses</taxon>
        <taxon>Duplodnaviria</taxon>
        <taxon>Heunggongvirae</taxon>
        <taxon>Uroviricota</taxon>
        <taxon>Caudoviricetes</taxon>
        <taxon>Hodgkinviridae</taxon>
        <taxon>Margaeryvirus</taxon>
        <taxon>Margaeryvirus margaery</taxon>
    </lineage>
</organism>
<gene>
    <name evidence="1" type="primary">74</name>
    <name evidence="1" type="ORF">PBI_MARGAERY_75</name>
</gene>